<comment type="subcellular location">
    <subcellularLocation>
        <location evidence="13">Cytoplasm</location>
    </subcellularLocation>
</comment>
<evidence type="ECO:0000259" key="15">
    <source>
        <dbReference type="Pfam" id="PF08544"/>
    </source>
</evidence>
<dbReference type="PRINTS" id="PR00958">
    <property type="entry name" value="HOMSERKINASE"/>
</dbReference>
<dbReference type="InterPro" id="IPR014721">
    <property type="entry name" value="Ribsml_uS5_D2-typ_fold_subgr"/>
</dbReference>
<evidence type="ECO:0000256" key="9">
    <source>
        <dbReference type="ARBA" id="ARBA00022777"/>
    </source>
</evidence>
<keyword evidence="9 13" id="KW-0418">Kinase</keyword>
<dbReference type="HAMAP" id="MF_00384">
    <property type="entry name" value="Homoser_kinase"/>
    <property type="match status" value="1"/>
</dbReference>
<dbReference type="InterPro" id="IPR036554">
    <property type="entry name" value="GHMP_kinase_C_sf"/>
</dbReference>
<name>A0ABS1TT68_9BACI</name>
<evidence type="ECO:0000256" key="2">
    <source>
        <dbReference type="ARBA" id="ARBA00007370"/>
    </source>
</evidence>
<dbReference type="PANTHER" id="PTHR20861">
    <property type="entry name" value="HOMOSERINE/4-DIPHOSPHOCYTIDYL-2-C-METHYL-D-ERYTHRITOL KINASE"/>
    <property type="match status" value="1"/>
</dbReference>
<keyword evidence="17" id="KW-1185">Reference proteome</keyword>
<keyword evidence="6 13" id="KW-0808">Transferase</keyword>
<evidence type="ECO:0000256" key="3">
    <source>
        <dbReference type="ARBA" id="ARBA00012078"/>
    </source>
</evidence>
<dbReference type="Gene3D" id="3.30.230.10">
    <property type="match status" value="1"/>
</dbReference>
<evidence type="ECO:0000256" key="10">
    <source>
        <dbReference type="ARBA" id="ARBA00022840"/>
    </source>
</evidence>
<evidence type="ECO:0000256" key="5">
    <source>
        <dbReference type="ARBA" id="ARBA00022605"/>
    </source>
</evidence>
<comment type="similarity">
    <text evidence="2 13">Belongs to the GHMP kinase family. Homoserine kinase subfamily.</text>
</comment>
<keyword evidence="7 13" id="KW-0791">Threonine biosynthesis</keyword>
<dbReference type="PROSITE" id="PS00627">
    <property type="entry name" value="GHMP_KINASES_ATP"/>
    <property type="match status" value="1"/>
</dbReference>
<dbReference type="SUPFAM" id="SSF54211">
    <property type="entry name" value="Ribosomal protein S5 domain 2-like"/>
    <property type="match status" value="1"/>
</dbReference>
<evidence type="ECO:0000256" key="6">
    <source>
        <dbReference type="ARBA" id="ARBA00022679"/>
    </source>
</evidence>
<dbReference type="SUPFAM" id="SSF55060">
    <property type="entry name" value="GHMP Kinase, C-terminal domain"/>
    <property type="match status" value="1"/>
</dbReference>
<evidence type="ECO:0000313" key="17">
    <source>
        <dbReference type="Proteomes" id="UP000623967"/>
    </source>
</evidence>
<dbReference type="GO" id="GO:0004413">
    <property type="term" value="F:homoserine kinase activity"/>
    <property type="evidence" value="ECO:0007669"/>
    <property type="project" value="UniProtKB-EC"/>
</dbReference>
<evidence type="ECO:0000256" key="13">
    <source>
        <dbReference type="HAMAP-Rule" id="MF_00384"/>
    </source>
</evidence>
<evidence type="ECO:0000313" key="16">
    <source>
        <dbReference type="EMBL" id="MBL4954505.1"/>
    </source>
</evidence>
<dbReference type="Pfam" id="PF08544">
    <property type="entry name" value="GHMP_kinases_C"/>
    <property type="match status" value="1"/>
</dbReference>
<dbReference type="InterPro" id="IPR020568">
    <property type="entry name" value="Ribosomal_Su5_D2-typ_SF"/>
</dbReference>
<evidence type="ECO:0000256" key="7">
    <source>
        <dbReference type="ARBA" id="ARBA00022697"/>
    </source>
</evidence>
<comment type="caution">
    <text evidence="16">The sequence shown here is derived from an EMBL/GenBank/DDBJ whole genome shotgun (WGS) entry which is preliminary data.</text>
</comment>
<gene>
    <name evidence="13" type="primary">thrB</name>
    <name evidence="16" type="ORF">JK635_20300</name>
</gene>
<evidence type="ECO:0000259" key="14">
    <source>
        <dbReference type="Pfam" id="PF00288"/>
    </source>
</evidence>
<dbReference type="InterPro" id="IPR013750">
    <property type="entry name" value="GHMP_kinase_C_dom"/>
</dbReference>
<dbReference type="EC" id="2.7.1.39" evidence="3 13"/>
<accession>A0ABS1TT68</accession>
<dbReference type="InterPro" id="IPR000870">
    <property type="entry name" value="Homoserine_kinase"/>
</dbReference>
<feature type="binding site" evidence="13">
    <location>
        <begin position="90"/>
        <end position="100"/>
    </location>
    <ligand>
        <name>ATP</name>
        <dbReference type="ChEBI" id="CHEBI:30616"/>
    </ligand>
</feature>
<keyword evidence="5 13" id="KW-0028">Amino-acid biosynthesis</keyword>
<keyword evidence="10 13" id="KW-0067">ATP-binding</keyword>
<dbReference type="InterPro" id="IPR006203">
    <property type="entry name" value="GHMP_knse_ATP-bd_CS"/>
</dbReference>
<feature type="domain" description="GHMP kinase C-terminal" evidence="15">
    <location>
        <begin position="204"/>
        <end position="280"/>
    </location>
</feature>
<feature type="domain" description="GHMP kinase N-terminal" evidence="14">
    <location>
        <begin position="64"/>
        <end position="143"/>
    </location>
</feature>
<dbReference type="Proteomes" id="UP000623967">
    <property type="component" value="Unassembled WGS sequence"/>
</dbReference>
<keyword evidence="13" id="KW-0963">Cytoplasm</keyword>
<dbReference type="NCBIfam" id="TIGR00191">
    <property type="entry name" value="thrB"/>
    <property type="match status" value="1"/>
</dbReference>
<sequence>MPLNNRMRIRVPASTANLGPGFDSIGLAVNLYLTLEVEQSNQWEFYSANQELADLPNDEQHFIAQVAIGVAKKYGKEMSPYKVKVASEIPLARGLGSSASAIVAGIELADIACELALTREDKLLLATELEGHPDNVGASIYGGLVVGSYQQNEVDMLSFTNLPFEAVVVIPKETLLTKDSRDVLPKEFSRSEAIAASSTANLLVAALLSENWQLAGKMMERDRFHQPYRRPLIPFYQAVENAAKKNGAFGTALSGAGPTVICFTEKAKGRKLAHSLQQLFSEMSVKLLSIDYFGSLVEDCEPNSFQTKKLV</sequence>
<dbReference type="Gene3D" id="3.30.70.890">
    <property type="entry name" value="GHMP kinase, C-terminal domain"/>
    <property type="match status" value="1"/>
</dbReference>
<keyword evidence="8 13" id="KW-0547">Nucleotide-binding</keyword>
<evidence type="ECO:0000256" key="11">
    <source>
        <dbReference type="ARBA" id="ARBA00049375"/>
    </source>
</evidence>
<protein>
    <recommendedName>
        <fullName evidence="4 13">Homoserine kinase</fullName>
        <shortName evidence="13">HK</shortName>
        <shortName evidence="13">HSK</shortName>
        <ecNumber evidence="3 13">2.7.1.39</ecNumber>
    </recommendedName>
</protein>
<dbReference type="EMBL" id="JAESWB010000340">
    <property type="protein sequence ID" value="MBL4954505.1"/>
    <property type="molecule type" value="Genomic_DNA"/>
</dbReference>
<evidence type="ECO:0000256" key="8">
    <source>
        <dbReference type="ARBA" id="ARBA00022741"/>
    </source>
</evidence>
<comment type="function">
    <text evidence="12 13">Catalyzes the ATP-dependent phosphorylation of L-homoserine to L-homoserine phosphate.</text>
</comment>
<organism evidence="16 17">
    <name type="scientific">Neobacillus paridis</name>
    <dbReference type="NCBI Taxonomy" id="2803862"/>
    <lineage>
        <taxon>Bacteria</taxon>
        <taxon>Bacillati</taxon>
        <taxon>Bacillota</taxon>
        <taxon>Bacilli</taxon>
        <taxon>Bacillales</taxon>
        <taxon>Bacillaceae</taxon>
        <taxon>Neobacillus</taxon>
    </lineage>
</organism>
<evidence type="ECO:0000256" key="4">
    <source>
        <dbReference type="ARBA" id="ARBA00017858"/>
    </source>
</evidence>
<dbReference type="PIRSF" id="PIRSF000676">
    <property type="entry name" value="Homoser_kin"/>
    <property type="match status" value="1"/>
</dbReference>
<dbReference type="RefSeq" id="WP_202655744.1">
    <property type="nucleotide sequence ID" value="NZ_JAESWB010000340.1"/>
</dbReference>
<dbReference type="InterPro" id="IPR006204">
    <property type="entry name" value="GHMP_kinase_N_dom"/>
</dbReference>
<proteinExistence type="inferred from homology"/>
<reference evidence="16 17" key="1">
    <citation type="submission" date="2021-01" db="EMBL/GenBank/DDBJ databases">
        <title>Genome public.</title>
        <authorList>
            <person name="Liu C."/>
            <person name="Sun Q."/>
        </authorList>
    </citation>
    <scope>NUCLEOTIDE SEQUENCE [LARGE SCALE GENOMIC DNA]</scope>
    <source>
        <strain evidence="16 17">YIM B02564</strain>
    </source>
</reference>
<dbReference type="PANTHER" id="PTHR20861:SF1">
    <property type="entry name" value="HOMOSERINE KINASE"/>
    <property type="match status" value="1"/>
</dbReference>
<comment type="pathway">
    <text evidence="1 13">Amino-acid biosynthesis; L-threonine biosynthesis; L-threonine from L-aspartate: step 4/5.</text>
</comment>
<dbReference type="Pfam" id="PF00288">
    <property type="entry name" value="GHMP_kinases_N"/>
    <property type="match status" value="1"/>
</dbReference>
<evidence type="ECO:0000256" key="12">
    <source>
        <dbReference type="ARBA" id="ARBA00049954"/>
    </source>
</evidence>
<evidence type="ECO:0000256" key="1">
    <source>
        <dbReference type="ARBA" id="ARBA00005015"/>
    </source>
</evidence>
<comment type="catalytic activity">
    <reaction evidence="11 13">
        <text>L-homoserine + ATP = O-phospho-L-homoserine + ADP + H(+)</text>
        <dbReference type="Rhea" id="RHEA:13985"/>
        <dbReference type="ChEBI" id="CHEBI:15378"/>
        <dbReference type="ChEBI" id="CHEBI:30616"/>
        <dbReference type="ChEBI" id="CHEBI:57476"/>
        <dbReference type="ChEBI" id="CHEBI:57590"/>
        <dbReference type="ChEBI" id="CHEBI:456216"/>
        <dbReference type="EC" id="2.7.1.39"/>
    </reaction>
</comment>